<keyword evidence="5" id="KW-0687">Ribonucleoprotein</keyword>
<keyword evidence="4" id="KW-0496">Mitochondrion</keyword>
<dbReference type="PANTHER" id="PTHR13362">
    <property type="entry name" value="MITOCHONDRIAL RIBOSOMAL PROTEIN S33"/>
    <property type="match status" value="1"/>
</dbReference>
<evidence type="ECO:0000256" key="6">
    <source>
        <dbReference type="ARBA" id="ARBA00035132"/>
    </source>
</evidence>
<dbReference type="GO" id="GO:0005840">
    <property type="term" value="C:ribosome"/>
    <property type="evidence" value="ECO:0007669"/>
    <property type="project" value="UniProtKB-KW"/>
</dbReference>
<dbReference type="OrthoDB" id="2257454at2759"/>
<evidence type="ECO:0000313" key="8">
    <source>
        <dbReference type="EMBL" id="RMY79297.1"/>
    </source>
</evidence>
<dbReference type="PANTHER" id="PTHR13362:SF2">
    <property type="entry name" value="SMALL RIBOSOMAL SUBUNIT PROTEIN MS33"/>
    <property type="match status" value="1"/>
</dbReference>
<dbReference type="VEuPathDB" id="FungiDB:BTJ68_11272"/>
<evidence type="ECO:0000256" key="4">
    <source>
        <dbReference type="ARBA" id="ARBA00023128"/>
    </source>
</evidence>
<keyword evidence="3" id="KW-0689">Ribosomal protein</keyword>
<dbReference type="Pfam" id="PF08293">
    <property type="entry name" value="MRP-S33"/>
    <property type="match status" value="1"/>
</dbReference>
<sequence length="149" mass="17196">MDHHNDRLRVDDLRHRDHVRSKTTRIGPHEGILQTSPGQSPFHTQKNDPNPLPPQVQSRIFSTIFNPAAQRLGNKVLRQRLRGPSLAAYYPRRVATFKNLRALYPNHELYDEDEEDRLEHIQIAKSRGKGAPKKKKTAAESRKKPGKKK</sequence>
<proteinExistence type="inferred from homology"/>
<feature type="compositionally biased region" description="Basic residues" evidence="7">
    <location>
        <begin position="126"/>
        <end position="136"/>
    </location>
</feature>
<comment type="similarity">
    <text evidence="2">Belongs to the mitochondrion-specific ribosomal protein mS33 family.</text>
</comment>
<feature type="region of interest" description="Disordered" evidence="7">
    <location>
        <begin position="1"/>
        <end position="55"/>
    </location>
</feature>
<evidence type="ECO:0000256" key="7">
    <source>
        <dbReference type="SAM" id="MobiDB-lite"/>
    </source>
</evidence>
<gene>
    <name evidence="8" type="ORF">D0863_00140</name>
</gene>
<dbReference type="EMBL" id="QWIP01000002">
    <property type="protein sequence ID" value="RMY79297.1"/>
    <property type="molecule type" value="Genomic_DNA"/>
</dbReference>
<comment type="subcellular location">
    <subcellularLocation>
        <location evidence="1">Mitochondrion</location>
    </subcellularLocation>
</comment>
<reference evidence="8 9" key="1">
    <citation type="journal article" date="2018" name="BMC Genomics">
        <title>Genomic evidence for intraspecific hybridization in a clonal and extremely halotolerant yeast.</title>
        <authorList>
            <person name="Gostincar C."/>
            <person name="Stajich J.E."/>
            <person name="Zupancic J."/>
            <person name="Zalar P."/>
            <person name="Gunde-Cimerman N."/>
        </authorList>
    </citation>
    <scope>NUCLEOTIDE SEQUENCE [LARGE SCALE GENOMIC DNA]</scope>
    <source>
        <strain evidence="8 9">EXF-2682</strain>
    </source>
</reference>
<feature type="region of interest" description="Disordered" evidence="7">
    <location>
        <begin position="120"/>
        <end position="149"/>
    </location>
</feature>
<name>A0A3M7ES93_HORWE</name>
<accession>A0A3M7ES93</accession>
<evidence type="ECO:0000313" key="9">
    <source>
        <dbReference type="Proteomes" id="UP000269276"/>
    </source>
</evidence>
<dbReference type="Proteomes" id="UP000269276">
    <property type="component" value="Unassembled WGS sequence"/>
</dbReference>
<organism evidence="8 9">
    <name type="scientific">Hortaea werneckii</name>
    <name type="common">Black yeast</name>
    <name type="synonym">Cladosporium werneckii</name>
    <dbReference type="NCBI Taxonomy" id="91943"/>
    <lineage>
        <taxon>Eukaryota</taxon>
        <taxon>Fungi</taxon>
        <taxon>Dikarya</taxon>
        <taxon>Ascomycota</taxon>
        <taxon>Pezizomycotina</taxon>
        <taxon>Dothideomycetes</taxon>
        <taxon>Dothideomycetidae</taxon>
        <taxon>Mycosphaerellales</taxon>
        <taxon>Teratosphaeriaceae</taxon>
        <taxon>Hortaea</taxon>
    </lineage>
</organism>
<dbReference type="GO" id="GO:1990904">
    <property type="term" value="C:ribonucleoprotein complex"/>
    <property type="evidence" value="ECO:0007669"/>
    <property type="project" value="UniProtKB-KW"/>
</dbReference>
<dbReference type="GO" id="GO:0005739">
    <property type="term" value="C:mitochondrion"/>
    <property type="evidence" value="ECO:0007669"/>
    <property type="project" value="UniProtKB-SubCell"/>
</dbReference>
<evidence type="ECO:0000256" key="1">
    <source>
        <dbReference type="ARBA" id="ARBA00004173"/>
    </source>
</evidence>
<feature type="compositionally biased region" description="Polar residues" evidence="7">
    <location>
        <begin position="33"/>
        <end position="48"/>
    </location>
</feature>
<evidence type="ECO:0000256" key="3">
    <source>
        <dbReference type="ARBA" id="ARBA00022980"/>
    </source>
</evidence>
<dbReference type="AlphaFoldDB" id="A0A3M7ES93"/>
<evidence type="ECO:0000256" key="5">
    <source>
        <dbReference type="ARBA" id="ARBA00023274"/>
    </source>
</evidence>
<dbReference type="InterPro" id="IPR013219">
    <property type="entry name" value="Ribosomal_mS33"/>
</dbReference>
<evidence type="ECO:0000256" key="2">
    <source>
        <dbReference type="ARBA" id="ARBA00008970"/>
    </source>
</evidence>
<comment type="caution">
    <text evidence="8">The sequence shown here is derived from an EMBL/GenBank/DDBJ whole genome shotgun (WGS) entry which is preliminary data.</text>
</comment>
<protein>
    <recommendedName>
        <fullName evidence="6">Small ribosomal subunit protein mS33</fullName>
    </recommendedName>
</protein>
<feature type="compositionally biased region" description="Basic and acidic residues" evidence="7">
    <location>
        <begin position="1"/>
        <end position="15"/>
    </location>
</feature>